<reference evidence="2" key="1">
    <citation type="submission" date="2022-08" db="EMBL/GenBank/DDBJ databases">
        <title>Genomic Encyclopedia of Type Strains, Phase V (KMG-V): Genome sequencing to study the core and pangenomes of soil and plant-associated prokaryotes.</title>
        <authorList>
            <person name="Whitman W."/>
        </authorList>
    </citation>
    <scope>NUCLEOTIDE SEQUENCE</scope>
    <source>
        <strain evidence="2">SP2016B</strain>
    </source>
</reference>
<feature type="transmembrane region" description="Helical" evidence="1">
    <location>
        <begin position="16"/>
        <end position="36"/>
    </location>
</feature>
<feature type="transmembrane region" description="Helical" evidence="1">
    <location>
        <begin position="42"/>
        <end position="64"/>
    </location>
</feature>
<dbReference type="EMBL" id="JANTYZ010000022">
    <property type="protein sequence ID" value="MCS3866822.1"/>
    <property type="molecule type" value="Genomic_DNA"/>
</dbReference>
<dbReference type="Proteomes" id="UP001155034">
    <property type="component" value="Unassembled WGS sequence"/>
</dbReference>
<evidence type="ECO:0000256" key="1">
    <source>
        <dbReference type="SAM" id="Phobius"/>
    </source>
</evidence>
<comment type="caution">
    <text evidence="2">The sequence shown here is derived from an EMBL/GenBank/DDBJ whole genome shotgun (WGS) entry which is preliminary data.</text>
</comment>
<gene>
    <name evidence="2" type="ORF">GGP82_003405</name>
</gene>
<dbReference type="RefSeq" id="WP_259042972.1">
    <property type="nucleotide sequence ID" value="NZ_JANTYZ010000022.1"/>
</dbReference>
<organism evidence="2 3">
    <name type="scientific">Salinibacter ruber</name>
    <dbReference type="NCBI Taxonomy" id="146919"/>
    <lineage>
        <taxon>Bacteria</taxon>
        <taxon>Pseudomonadati</taxon>
        <taxon>Rhodothermota</taxon>
        <taxon>Rhodothermia</taxon>
        <taxon>Rhodothermales</taxon>
        <taxon>Salinibacteraceae</taxon>
        <taxon>Salinibacter</taxon>
    </lineage>
</organism>
<accession>A0A9X2U4Y8</accession>
<keyword evidence="1" id="KW-0812">Transmembrane</keyword>
<keyword evidence="1" id="KW-0472">Membrane</keyword>
<sequence>MKYHWTPAEACSKTGAALLGSTALYLAFGIFCLVGLPVGEEMAVVTGLLAGFLVWVGGMVYAVLARTALRAWSVLLGLALILGGGAFLASVLS</sequence>
<evidence type="ECO:0000313" key="3">
    <source>
        <dbReference type="Proteomes" id="UP001155034"/>
    </source>
</evidence>
<proteinExistence type="predicted"/>
<dbReference type="AlphaFoldDB" id="A0A9X2U4Y8"/>
<keyword evidence="1" id="KW-1133">Transmembrane helix</keyword>
<evidence type="ECO:0000313" key="2">
    <source>
        <dbReference type="EMBL" id="MCS3866822.1"/>
    </source>
</evidence>
<name>A0A9X2U4Y8_9BACT</name>
<feature type="transmembrane region" description="Helical" evidence="1">
    <location>
        <begin position="71"/>
        <end position="92"/>
    </location>
</feature>
<protein>
    <recommendedName>
        <fullName evidence="4">Iron uptake protein</fullName>
    </recommendedName>
</protein>
<evidence type="ECO:0008006" key="4">
    <source>
        <dbReference type="Google" id="ProtNLM"/>
    </source>
</evidence>